<comment type="caution">
    <text evidence="1">The sequence shown here is derived from an EMBL/GenBank/DDBJ whole genome shotgun (WGS) entry which is preliminary data.</text>
</comment>
<name>A0A375GGN8_9BURK</name>
<gene>
    <name evidence="1" type="ORF">CO2235_MP20090</name>
</gene>
<organism evidence="1">
    <name type="scientific">Cupriavidus oxalaticus</name>
    <dbReference type="NCBI Taxonomy" id="96344"/>
    <lineage>
        <taxon>Bacteria</taxon>
        <taxon>Pseudomonadati</taxon>
        <taxon>Pseudomonadota</taxon>
        <taxon>Betaproteobacteria</taxon>
        <taxon>Burkholderiales</taxon>
        <taxon>Burkholderiaceae</taxon>
        <taxon>Cupriavidus</taxon>
    </lineage>
</organism>
<dbReference type="Proteomes" id="UP000256862">
    <property type="component" value="Plasmid CO2235_mp"/>
</dbReference>
<dbReference type="AlphaFoldDB" id="A0A375GGN8"/>
<protein>
    <submittedName>
        <fullName evidence="1">Uncharacterized protein</fullName>
    </submittedName>
</protein>
<dbReference type="EMBL" id="OGUS01000137">
    <property type="protein sequence ID" value="SPC19679.1"/>
    <property type="molecule type" value="Genomic_DNA"/>
</dbReference>
<reference evidence="1" key="1">
    <citation type="submission" date="2018-01" db="EMBL/GenBank/DDBJ databases">
        <authorList>
            <person name="Clerissi C."/>
        </authorList>
    </citation>
    <scope>NUCLEOTIDE SEQUENCE</scope>
    <source>
        <strain evidence="1">Cupriavidus oxalaticus LMG 2235</strain>
    </source>
</reference>
<sequence length="149" mass="16475">MAWRIVRLERQDPAARSAGIPGGAPCLHDALNKKAAWLASGRRDRESGVWLLSRSSEDWLLPNAPRDGAVPTKVGVGCRVGWPRCGVRKFLCLPVFRGTAACRGGLGAGRAAWLVKHRASGSDRMLNGNRSHYKENFSRRMYFFWIAVA</sequence>
<proteinExistence type="predicted"/>
<evidence type="ECO:0000313" key="1">
    <source>
        <dbReference type="EMBL" id="SPC19679.1"/>
    </source>
</evidence>
<accession>A0A375GGN8</accession>